<evidence type="ECO:0000256" key="2">
    <source>
        <dbReference type="ARBA" id="ARBA00023136"/>
    </source>
</evidence>
<keyword evidence="2 4" id="KW-0472">Membrane</keyword>
<gene>
    <name evidence="5" type="ORF">M569_01448</name>
</gene>
<evidence type="ECO:0000313" key="6">
    <source>
        <dbReference type="Proteomes" id="UP000015453"/>
    </source>
</evidence>
<dbReference type="OrthoDB" id="777167at2759"/>
<dbReference type="EMBL" id="AUSU01000469">
    <property type="protein sequence ID" value="EPS73315.1"/>
    <property type="molecule type" value="Genomic_DNA"/>
</dbReference>
<dbReference type="AlphaFoldDB" id="S8D1Q0"/>
<evidence type="ECO:0000313" key="5">
    <source>
        <dbReference type="EMBL" id="EPS73315.1"/>
    </source>
</evidence>
<reference evidence="5 6" key="1">
    <citation type="journal article" date="2013" name="BMC Genomics">
        <title>The miniature genome of a carnivorous plant Genlisea aurea contains a low number of genes and short non-coding sequences.</title>
        <authorList>
            <person name="Leushkin E.V."/>
            <person name="Sutormin R.A."/>
            <person name="Nabieva E.R."/>
            <person name="Penin A.A."/>
            <person name="Kondrashov A.S."/>
            <person name="Logacheva M.D."/>
        </authorList>
    </citation>
    <scope>NUCLEOTIDE SEQUENCE [LARGE SCALE GENOMIC DNA]</scope>
</reference>
<dbReference type="GO" id="GO:0098542">
    <property type="term" value="P:defense response to other organism"/>
    <property type="evidence" value="ECO:0007669"/>
    <property type="project" value="InterPro"/>
</dbReference>
<proteinExistence type="predicted"/>
<comment type="subcellular location">
    <subcellularLocation>
        <location evidence="1">Membrane</location>
    </subcellularLocation>
</comment>
<dbReference type="InterPro" id="IPR044839">
    <property type="entry name" value="NDR1-like"/>
</dbReference>
<feature type="transmembrane region" description="Helical" evidence="4">
    <location>
        <begin position="52"/>
        <end position="85"/>
    </location>
</feature>
<dbReference type="PANTHER" id="PTHR31234">
    <property type="entry name" value="LATE EMBRYOGENESIS ABUNDANT (LEA) HYDROXYPROLINE-RICH GLYCOPROTEIN FAMILY"/>
    <property type="match status" value="1"/>
</dbReference>
<keyword evidence="4" id="KW-0812">Transmembrane</keyword>
<dbReference type="PANTHER" id="PTHR31234:SF6">
    <property type="entry name" value="LATE EMBRYOGENESIS ABUNDANT PROTEIN LEA-2 SUBGROUP DOMAIN-CONTAINING PROTEIN"/>
    <property type="match status" value="1"/>
</dbReference>
<protein>
    <recommendedName>
        <fullName evidence="7">Late embryogenesis abundant protein LEA-2 subgroup domain-containing protein</fullName>
    </recommendedName>
</protein>
<evidence type="ECO:0000256" key="3">
    <source>
        <dbReference type="SAM" id="MobiDB-lite"/>
    </source>
</evidence>
<organism evidence="5 6">
    <name type="scientific">Genlisea aurea</name>
    <dbReference type="NCBI Taxonomy" id="192259"/>
    <lineage>
        <taxon>Eukaryota</taxon>
        <taxon>Viridiplantae</taxon>
        <taxon>Streptophyta</taxon>
        <taxon>Embryophyta</taxon>
        <taxon>Tracheophyta</taxon>
        <taxon>Spermatophyta</taxon>
        <taxon>Magnoliopsida</taxon>
        <taxon>eudicotyledons</taxon>
        <taxon>Gunneridae</taxon>
        <taxon>Pentapetalae</taxon>
        <taxon>asterids</taxon>
        <taxon>lamiids</taxon>
        <taxon>Lamiales</taxon>
        <taxon>Lentibulariaceae</taxon>
        <taxon>Genlisea</taxon>
    </lineage>
</organism>
<name>S8D1Q0_9LAMI</name>
<evidence type="ECO:0000256" key="1">
    <source>
        <dbReference type="ARBA" id="ARBA00004370"/>
    </source>
</evidence>
<evidence type="ECO:0008006" key="7">
    <source>
        <dbReference type="Google" id="ProtNLM"/>
    </source>
</evidence>
<evidence type="ECO:0000256" key="4">
    <source>
        <dbReference type="SAM" id="Phobius"/>
    </source>
</evidence>
<keyword evidence="4" id="KW-1133">Transmembrane helix</keyword>
<dbReference type="GO" id="GO:0005886">
    <property type="term" value="C:plasma membrane"/>
    <property type="evidence" value="ECO:0007669"/>
    <property type="project" value="TreeGrafter"/>
</dbReference>
<dbReference type="Proteomes" id="UP000015453">
    <property type="component" value="Unassembled WGS sequence"/>
</dbReference>
<comment type="caution">
    <text evidence="5">The sequence shown here is derived from an EMBL/GenBank/DDBJ whole genome shotgun (WGS) entry which is preliminary data.</text>
</comment>
<accession>S8D1Q0</accession>
<keyword evidence="6" id="KW-1185">Reference proteome</keyword>
<sequence>MPPPPAAAASKPNGNGGVTLPAVKTPLPKSLQNPTRHRNRPRRRYKIRNFSFRYCLCRTCFWSVVVLILLLLFAGVASAAFYFIYRPQCPSFSVAAVRVSRFNLTTSPADGSTNLTAAINVTLSATNPSKRILSLCDPLSISVLWDPVVLTNGSVTDDFRNSTGSIYVIRASMGATSQVLDASSARSMESDLKKRGGLAMKIHVDSIVRVKIGKAEKKFWIRVQCDGIRWAANVNFPSANTDNAKCRVDLTVSIWKLFSFVK</sequence>
<feature type="region of interest" description="Disordered" evidence="3">
    <location>
        <begin position="1"/>
        <end position="40"/>
    </location>
</feature>